<dbReference type="Proteomes" id="UP000305888">
    <property type="component" value="Chromosome"/>
</dbReference>
<dbReference type="InterPro" id="IPR027417">
    <property type="entry name" value="P-loop_NTPase"/>
</dbReference>
<dbReference type="OrthoDB" id="9777291at2"/>
<dbReference type="EMBL" id="CP040818">
    <property type="protein sequence ID" value="QDL92858.1"/>
    <property type="molecule type" value="Genomic_DNA"/>
</dbReference>
<evidence type="ECO:0000313" key="1">
    <source>
        <dbReference type="EMBL" id="QDL92858.1"/>
    </source>
</evidence>
<dbReference type="Gene3D" id="3.40.50.300">
    <property type="entry name" value="P-loop containing nucleotide triphosphate hydrolases"/>
    <property type="match status" value="1"/>
</dbReference>
<sequence length="291" mass="32925">MIYSSGRDWLGARHKAVALIGMSGVGKTRISQLLRDAGDWFHYSVDFRIGTRYLGEYIADDFKREAMKVPLLREMLRSDSIYIGSNLSFHNLAPLSHWLGKPGDAELGGIPFEEYCRRQRLHRAAEATAMRDAGEFIERAGMLYGYPHFVCDTSGSICEVVDPQDPQDRVLKPVSEAMLIVYIRGSEAHEEALKARFDRAPKPMYYREDFLRAQWSRYLSEKGVEEAAVNPDDFIRFGFAQLLGHRRPLYQAIADNWGVTVEADDIADVTTAEEFDALVSRALDARGPAPR</sequence>
<accession>A0A5B8FI96</accession>
<keyword evidence="2" id="KW-1185">Reference proteome</keyword>
<proteinExistence type="predicted"/>
<name>A0A5B8FI96_9RHOB</name>
<evidence type="ECO:0000313" key="2">
    <source>
        <dbReference type="Proteomes" id="UP000305888"/>
    </source>
</evidence>
<organism evidence="1 2">
    <name type="scientific">Paroceanicella profunda</name>
    <dbReference type="NCBI Taxonomy" id="2579971"/>
    <lineage>
        <taxon>Bacteria</taxon>
        <taxon>Pseudomonadati</taxon>
        <taxon>Pseudomonadota</taxon>
        <taxon>Alphaproteobacteria</taxon>
        <taxon>Rhodobacterales</taxon>
        <taxon>Paracoccaceae</taxon>
        <taxon>Paroceanicella</taxon>
    </lineage>
</organism>
<gene>
    <name evidence="1" type="ORF">FDP22_14345</name>
</gene>
<reference evidence="1 2" key="1">
    <citation type="submission" date="2019-06" db="EMBL/GenBank/DDBJ databases">
        <title>Genome sequence of Rhodobacteraceae bacterium D4M1.</title>
        <authorList>
            <person name="Cao J."/>
        </authorList>
    </citation>
    <scope>NUCLEOTIDE SEQUENCE [LARGE SCALE GENOMIC DNA]</scope>
    <source>
        <strain evidence="1 2">D4M1</strain>
    </source>
</reference>
<dbReference type="SUPFAM" id="SSF52540">
    <property type="entry name" value="P-loop containing nucleoside triphosphate hydrolases"/>
    <property type="match status" value="1"/>
</dbReference>
<dbReference type="AlphaFoldDB" id="A0A5B8FI96"/>
<dbReference type="RefSeq" id="WP_138574712.1">
    <property type="nucleotide sequence ID" value="NZ_CP040818.1"/>
</dbReference>
<protein>
    <submittedName>
        <fullName evidence="1">ATPase</fullName>
    </submittedName>
</protein>
<dbReference type="KEGG" id="ppru:FDP22_14345"/>